<evidence type="ECO:0000313" key="1">
    <source>
        <dbReference type="EMBL" id="QQQ19821.1"/>
    </source>
</evidence>
<dbReference type="RefSeq" id="WP_201104258.1">
    <property type="nucleotide sequence ID" value="NZ_CP067977.1"/>
</dbReference>
<name>A0ABX7BRF7_9CAUL</name>
<proteinExistence type="predicted"/>
<reference evidence="1 2" key="1">
    <citation type="submission" date="2021-01" db="EMBL/GenBank/DDBJ databases">
        <title>Brevundimonas vitis sp. nov., an bacterium isolated from grape (Vitis vinifera).</title>
        <authorList>
            <person name="Jiang L."/>
            <person name="Lee J."/>
        </authorList>
    </citation>
    <scope>NUCLEOTIDE SEQUENCE [LARGE SCALE GENOMIC DNA]</scope>
    <source>
        <strain evidence="1 2">GRTSA-9</strain>
    </source>
</reference>
<gene>
    <name evidence="1" type="ORF">JIP62_06975</name>
</gene>
<keyword evidence="2" id="KW-1185">Reference proteome</keyword>
<dbReference type="EMBL" id="CP067977">
    <property type="protein sequence ID" value="QQQ19821.1"/>
    <property type="molecule type" value="Genomic_DNA"/>
</dbReference>
<dbReference type="Proteomes" id="UP000595448">
    <property type="component" value="Chromosome"/>
</dbReference>
<organism evidence="1 2">
    <name type="scientific">Brevundimonas vitisensis</name>
    <dbReference type="NCBI Taxonomy" id="2800818"/>
    <lineage>
        <taxon>Bacteria</taxon>
        <taxon>Pseudomonadati</taxon>
        <taxon>Pseudomonadota</taxon>
        <taxon>Alphaproteobacteria</taxon>
        <taxon>Caulobacterales</taxon>
        <taxon>Caulobacteraceae</taxon>
        <taxon>Brevundimonas</taxon>
    </lineage>
</organism>
<protein>
    <recommendedName>
        <fullName evidence="3">DUF1376 domain-containing protein</fullName>
    </recommendedName>
</protein>
<accession>A0ABX7BRF7</accession>
<sequence>MTEPLTPADCDLQDFPFMPLHVARLRDSDLASEECPEACWYALLLWAASWHQIPAGSLPDNEAVLTKLIGLGRDVRTFRKHRAGAMRGFVKCSDGRLYHPVVAEQVLEAWERKRQQRWRSELARIKKANQRNNTNYPSPTYEEFLAGVSPEPEPPGPPVVPGDTGACLSGQLLQETGTGTGTGTGTSKEEESFALVADATPAEPEPKPKLDYPQPFEAVWKAYPHVTGRSRKAETLAQWRKLPPADREELPTLIQRFRSRVSEVCGDRGAPCMARWLRDGRHLNWRTQERPDDVSDDVWVQVIDLWRHGEAWPDHLGPTPDEPGCRAPASLIASGGDLAIAA</sequence>
<evidence type="ECO:0008006" key="3">
    <source>
        <dbReference type="Google" id="ProtNLM"/>
    </source>
</evidence>
<evidence type="ECO:0000313" key="2">
    <source>
        <dbReference type="Proteomes" id="UP000595448"/>
    </source>
</evidence>